<dbReference type="EMBL" id="JRNR01000003">
    <property type="protein sequence ID" value="KGF50439.1"/>
    <property type="molecule type" value="Genomic_DNA"/>
</dbReference>
<name>A0A096CYU3_9BACT</name>
<keyword evidence="1" id="KW-0472">Membrane</keyword>
<dbReference type="Proteomes" id="UP000029538">
    <property type="component" value="Unassembled WGS sequence"/>
</dbReference>
<evidence type="ECO:0000256" key="1">
    <source>
        <dbReference type="SAM" id="Phobius"/>
    </source>
</evidence>
<dbReference type="AlphaFoldDB" id="A0A096CYU3"/>
<reference evidence="2 3" key="1">
    <citation type="submission" date="2014-07" db="EMBL/GenBank/DDBJ databases">
        <authorList>
            <person name="McCorrison J."/>
            <person name="Sanka R."/>
            <person name="Torralba M."/>
            <person name="Gillis M."/>
            <person name="Haft D.H."/>
            <person name="Methe B."/>
            <person name="Sutton G."/>
            <person name="Nelson K.E."/>
        </authorList>
    </citation>
    <scope>NUCLEOTIDE SEQUENCE [LARGE SCALE GENOMIC DNA]</scope>
    <source>
        <strain evidence="2 3">DNF00882</strain>
    </source>
</reference>
<sequence length="210" mass="24328">MVAVKIFYKLKSYIGISVFTKSYALISFILLFLQQNKNIIMSKRISIELRNKARELGLCNEWFNEWSDTSSKQELIDKYITGIDFALQHHYPTNQYIKDNFELELLRKNNILVDDERNLLNPSVAVILGNTKTKIRVNGFSRSIIYVRDKSEVDLIVKNSSFVIVHTFDNASVKVETEDKPSVLILKHSKDATIKTTNGIKVKEEFDYLK</sequence>
<keyword evidence="1" id="KW-1133">Transmembrane helix</keyword>
<proteinExistence type="predicted"/>
<protein>
    <submittedName>
        <fullName evidence="2">Uncharacterized protein</fullName>
    </submittedName>
</protein>
<evidence type="ECO:0000313" key="3">
    <source>
        <dbReference type="Proteomes" id="UP000029538"/>
    </source>
</evidence>
<evidence type="ECO:0000313" key="2">
    <source>
        <dbReference type="EMBL" id="KGF50439.1"/>
    </source>
</evidence>
<accession>A0A096CYU3</accession>
<organism evidence="2 3">
    <name type="scientific">Prevotella disiens DNF00882</name>
    <dbReference type="NCBI Taxonomy" id="1401075"/>
    <lineage>
        <taxon>Bacteria</taxon>
        <taxon>Pseudomonadati</taxon>
        <taxon>Bacteroidota</taxon>
        <taxon>Bacteroidia</taxon>
        <taxon>Bacteroidales</taxon>
        <taxon>Prevotellaceae</taxon>
        <taxon>Prevotella</taxon>
    </lineage>
</organism>
<feature type="transmembrane region" description="Helical" evidence="1">
    <location>
        <begin position="12"/>
        <end position="33"/>
    </location>
</feature>
<keyword evidence="1" id="KW-0812">Transmembrane</keyword>
<comment type="caution">
    <text evidence="2">The sequence shown here is derived from an EMBL/GenBank/DDBJ whole genome shotgun (WGS) entry which is preliminary data.</text>
</comment>
<gene>
    <name evidence="2" type="ORF">HMPREF0654_01005</name>
</gene>